<organism evidence="2 3">
    <name type="scientific">Dactylosporangium sucinum</name>
    <dbReference type="NCBI Taxonomy" id="1424081"/>
    <lineage>
        <taxon>Bacteria</taxon>
        <taxon>Bacillati</taxon>
        <taxon>Actinomycetota</taxon>
        <taxon>Actinomycetes</taxon>
        <taxon>Micromonosporales</taxon>
        <taxon>Micromonosporaceae</taxon>
        <taxon>Dactylosporangium</taxon>
    </lineage>
</organism>
<dbReference type="PROSITE" id="PS51318">
    <property type="entry name" value="TAT"/>
    <property type="match status" value="1"/>
</dbReference>
<dbReference type="GO" id="GO:0005975">
    <property type="term" value="P:carbohydrate metabolic process"/>
    <property type="evidence" value="ECO:0007669"/>
    <property type="project" value="UniProtKB-ARBA"/>
</dbReference>
<comment type="caution">
    <text evidence="2">The sequence shown here is derived from an EMBL/GenBank/DDBJ whole genome shotgun (WGS) entry which is preliminary data.</text>
</comment>
<keyword evidence="3" id="KW-1185">Reference proteome</keyword>
<gene>
    <name evidence="2" type="ORF">GCM10007977_086380</name>
</gene>
<evidence type="ECO:0000313" key="2">
    <source>
        <dbReference type="EMBL" id="GGM71279.1"/>
    </source>
</evidence>
<dbReference type="InterPro" id="IPR015919">
    <property type="entry name" value="Cadherin-like_sf"/>
</dbReference>
<feature type="signal peptide" evidence="1">
    <location>
        <begin position="1"/>
        <end position="32"/>
    </location>
</feature>
<dbReference type="InterPro" id="IPR013783">
    <property type="entry name" value="Ig-like_fold"/>
</dbReference>
<evidence type="ECO:0000313" key="3">
    <source>
        <dbReference type="Proteomes" id="UP000642070"/>
    </source>
</evidence>
<proteinExistence type="predicted"/>
<feature type="chain" id="PRO_5036884314" evidence="1">
    <location>
        <begin position="33"/>
        <end position="259"/>
    </location>
</feature>
<protein>
    <submittedName>
        <fullName evidence="2">Uncharacterized protein</fullName>
    </submittedName>
</protein>
<reference evidence="2" key="2">
    <citation type="submission" date="2020-09" db="EMBL/GenBank/DDBJ databases">
        <authorList>
            <person name="Sun Q."/>
            <person name="Ohkuma M."/>
        </authorList>
    </citation>
    <scope>NUCLEOTIDE SEQUENCE</scope>
    <source>
        <strain evidence="2">JCM 19831</strain>
    </source>
</reference>
<dbReference type="InterPro" id="IPR006311">
    <property type="entry name" value="TAT_signal"/>
</dbReference>
<dbReference type="Pfam" id="PF05345">
    <property type="entry name" value="He_PIG"/>
    <property type="match status" value="1"/>
</dbReference>
<name>A0A917UA93_9ACTN</name>
<accession>A0A917UA93</accession>
<sequence>MLLRRNRSRLLLTVAAAAMSIASLGLGTPAAAATPDGHYCWYVLPDSVPWKAANNIVNYTATVACDGAVRRVDLTVELLYHGTSGGAGTTVNGRTTLWTDGTSIPVVALGVTTPNTLCDSGFYSGRATATVQYRSGEPEYITRSIASQQVSLTCSFPEIPPTGPNPSTVTVTNPGTQSSLKGDNGGLQMQATGGSYSYTWAAVNLPPGLTIDPGTGRISGTLTQIGSYNVTVTANDGFGSLGSTTFTWSVRKDSPCTRC</sequence>
<dbReference type="GO" id="GO:0016020">
    <property type="term" value="C:membrane"/>
    <property type="evidence" value="ECO:0007669"/>
    <property type="project" value="InterPro"/>
</dbReference>
<dbReference type="Proteomes" id="UP000642070">
    <property type="component" value="Unassembled WGS sequence"/>
</dbReference>
<dbReference type="SUPFAM" id="SSF49313">
    <property type="entry name" value="Cadherin-like"/>
    <property type="match status" value="1"/>
</dbReference>
<dbReference type="AlphaFoldDB" id="A0A917UA93"/>
<dbReference type="Gene3D" id="2.60.40.10">
    <property type="entry name" value="Immunoglobulins"/>
    <property type="match status" value="1"/>
</dbReference>
<dbReference type="GO" id="GO:0005509">
    <property type="term" value="F:calcium ion binding"/>
    <property type="evidence" value="ECO:0007669"/>
    <property type="project" value="InterPro"/>
</dbReference>
<keyword evidence="1" id="KW-0732">Signal</keyword>
<dbReference type="EMBL" id="BMPI01000062">
    <property type="protein sequence ID" value="GGM71279.1"/>
    <property type="molecule type" value="Genomic_DNA"/>
</dbReference>
<reference evidence="2" key="1">
    <citation type="journal article" date="2014" name="Int. J. Syst. Evol. Microbiol.">
        <title>Complete genome sequence of Corynebacterium casei LMG S-19264T (=DSM 44701T), isolated from a smear-ripened cheese.</title>
        <authorList>
            <consortium name="US DOE Joint Genome Institute (JGI-PGF)"/>
            <person name="Walter F."/>
            <person name="Albersmeier A."/>
            <person name="Kalinowski J."/>
            <person name="Ruckert C."/>
        </authorList>
    </citation>
    <scope>NUCLEOTIDE SEQUENCE</scope>
    <source>
        <strain evidence="2">JCM 19831</strain>
    </source>
</reference>
<evidence type="ECO:0000256" key="1">
    <source>
        <dbReference type="SAM" id="SignalP"/>
    </source>
</evidence>